<dbReference type="AlphaFoldDB" id="A0A6J7KM37"/>
<gene>
    <name evidence="2" type="ORF">UFOPK3564_03755</name>
</gene>
<feature type="region of interest" description="Disordered" evidence="1">
    <location>
        <begin position="165"/>
        <end position="185"/>
    </location>
</feature>
<dbReference type="EMBL" id="CAFBMK010000400">
    <property type="protein sequence ID" value="CAB4955843.1"/>
    <property type="molecule type" value="Genomic_DNA"/>
</dbReference>
<reference evidence="2" key="1">
    <citation type="submission" date="2020-05" db="EMBL/GenBank/DDBJ databases">
        <authorList>
            <person name="Chiriac C."/>
            <person name="Salcher M."/>
            <person name="Ghai R."/>
            <person name="Kavagutti S V."/>
        </authorList>
    </citation>
    <scope>NUCLEOTIDE SEQUENCE</scope>
</reference>
<sequence>MPGVVPIERVIAATDEVAVAVSAVEVFAEGLAFELVAMATVDPRGDASGRIDPMLFHLHRLPEAGEVPDAMLRVGVEFGDGRKATNMEPSGYGPPDDGAIVLRPGGGGGSEERYEQSFWVWPLPADGVLRIVCEWPAFGIPVTTLDIDGEAILDAAGRSQVVFSDDHLPYPPAPEADDPGWTAYT</sequence>
<name>A0A6J7KM37_9ZZZZ</name>
<evidence type="ECO:0000256" key="1">
    <source>
        <dbReference type="SAM" id="MobiDB-lite"/>
    </source>
</evidence>
<accession>A0A6J7KM37</accession>
<organism evidence="2">
    <name type="scientific">freshwater metagenome</name>
    <dbReference type="NCBI Taxonomy" id="449393"/>
    <lineage>
        <taxon>unclassified sequences</taxon>
        <taxon>metagenomes</taxon>
        <taxon>ecological metagenomes</taxon>
    </lineage>
</organism>
<evidence type="ECO:0000313" key="2">
    <source>
        <dbReference type="EMBL" id="CAB4955843.1"/>
    </source>
</evidence>
<protein>
    <submittedName>
        <fullName evidence="2">Unannotated protein</fullName>
    </submittedName>
</protein>
<proteinExistence type="predicted"/>